<keyword evidence="1" id="KW-0472">Membrane</keyword>
<keyword evidence="3" id="KW-1185">Reference proteome</keyword>
<dbReference type="Pfam" id="PF14087">
    <property type="entry name" value="DUF4267"/>
    <property type="match status" value="1"/>
</dbReference>
<proteinExistence type="predicted"/>
<feature type="transmembrane region" description="Helical" evidence="1">
    <location>
        <begin position="134"/>
        <end position="154"/>
    </location>
</feature>
<protein>
    <recommendedName>
        <fullName evidence="4">DUF4267 domain-containing protein</fullName>
    </recommendedName>
</protein>
<dbReference type="AlphaFoldDB" id="A0A7U2NR92"/>
<reference evidence="3" key="1">
    <citation type="journal article" date="2021" name="BMC Genomics">
        <title>Chromosome-level genome assembly and manually-curated proteome of model necrotroph Parastagonospora nodorum Sn15 reveals a genome-wide trove of candidate effector homologs, and redundancy of virulence-related functions within an accessory chromosome.</title>
        <authorList>
            <person name="Bertazzoni S."/>
            <person name="Jones D.A.B."/>
            <person name="Phan H.T."/>
            <person name="Tan K.-C."/>
            <person name="Hane J.K."/>
        </authorList>
    </citation>
    <scope>NUCLEOTIDE SEQUENCE [LARGE SCALE GENOMIC DNA]</scope>
    <source>
        <strain evidence="3">SN15 / ATCC MYA-4574 / FGSC 10173)</strain>
    </source>
</reference>
<evidence type="ECO:0000313" key="3">
    <source>
        <dbReference type="Proteomes" id="UP000663193"/>
    </source>
</evidence>
<dbReference type="VEuPathDB" id="FungiDB:JI435_130970"/>
<evidence type="ECO:0000313" key="2">
    <source>
        <dbReference type="EMBL" id="QRD07517.1"/>
    </source>
</evidence>
<evidence type="ECO:0000256" key="1">
    <source>
        <dbReference type="SAM" id="Phobius"/>
    </source>
</evidence>
<keyword evidence="1" id="KW-1133">Transmembrane helix</keyword>
<dbReference type="EMBL" id="CP069044">
    <property type="protein sequence ID" value="QRD07517.1"/>
    <property type="molecule type" value="Genomic_DNA"/>
</dbReference>
<sequence>MSNLFHRLPPPAECLALIIGTLELLPFGIIGLRNPAFFADGYGLPISDAPASSDTSKSSKPNTSGTLSEAQQQTKKALVAAIAARNVQNGILLLTFGVVLRDRRSLGVAVMAGLVATVADTVIVRAYGVKDKIAGHYVGIFNSLVVGGSLLYWGRDDPLW</sequence>
<keyword evidence="1" id="KW-0812">Transmembrane</keyword>
<evidence type="ECO:0008006" key="4">
    <source>
        <dbReference type="Google" id="ProtNLM"/>
    </source>
</evidence>
<feature type="transmembrane region" description="Helical" evidence="1">
    <location>
        <begin position="106"/>
        <end position="127"/>
    </location>
</feature>
<dbReference type="RefSeq" id="XP_001803312.1">
    <property type="nucleotide sequence ID" value="XM_001803260.1"/>
</dbReference>
<dbReference type="KEGG" id="pno:SNOG_13097"/>
<accession>A0A7U2NR92</accession>
<dbReference type="InterPro" id="IPR025363">
    <property type="entry name" value="DUF4267"/>
</dbReference>
<dbReference type="OMA" id="WGRNDPL"/>
<dbReference type="Proteomes" id="UP000663193">
    <property type="component" value="Chromosome 22"/>
</dbReference>
<name>A0A7U2NR92_PHANO</name>
<gene>
    <name evidence="2" type="ORF">JI435_130970</name>
</gene>
<dbReference type="OrthoDB" id="3905156at2759"/>
<organism evidence="2 3">
    <name type="scientific">Phaeosphaeria nodorum (strain SN15 / ATCC MYA-4574 / FGSC 10173)</name>
    <name type="common">Glume blotch fungus</name>
    <name type="synonym">Parastagonospora nodorum</name>
    <dbReference type="NCBI Taxonomy" id="321614"/>
    <lineage>
        <taxon>Eukaryota</taxon>
        <taxon>Fungi</taxon>
        <taxon>Dikarya</taxon>
        <taxon>Ascomycota</taxon>
        <taxon>Pezizomycotina</taxon>
        <taxon>Dothideomycetes</taxon>
        <taxon>Pleosporomycetidae</taxon>
        <taxon>Pleosporales</taxon>
        <taxon>Pleosporineae</taxon>
        <taxon>Phaeosphaeriaceae</taxon>
        <taxon>Parastagonospora</taxon>
    </lineage>
</organism>